<keyword evidence="1" id="KW-0210">Decarboxylase</keyword>
<gene>
    <name evidence="4" type="ORF">PsYK624_012510</name>
</gene>
<dbReference type="InterPro" id="IPR003817">
    <property type="entry name" value="PS_Dcarbxylase"/>
</dbReference>
<comment type="caution">
    <text evidence="4">The sequence shown here is derived from an EMBL/GenBank/DDBJ whole genome shotgun (WGS) entry which is preliminary data.</text>
</comment>
<dbReference type="Pfam" id="PF12588">
    <property type="entry name" value="PSDC"/>
    <property type="match status" value="1"/>
</dbReference>
<dbReference type="GO" id="GO:0004609">
    <property type="term" value="F:phosphatidylserine decarboxylase activity"/>
    <property type="evidence" value="ECO:0007669"/>
    <property type="project" value="InterPro"/>
</dbReference>
<keyword evidence="5" id="KW-1185">Reference proteome</keyword>
<keyword evidence="2" id="KW-0456">Lyase</keyword>
<dbReference type="GO" id="GO:0006646">
    <property type="term" value="P:phosphatidylethanolamine biosynthetic process"/>
    <property type="evidence" value="ECO:0007669"/>
    <property type="project" value="TreeGrafter"/>
</dbReference>
<feature type="domain" description="L-tryptophan decarboxylase PsiD-like" evidence="3">
    <location>
        <begin position="52"/>
        <end position="187"/>
    </location>
</feature>
<dbReference type="PANTHER" id="PTHR10067">
    <property type="entry name" value="PHOSPHATIDYLSERINE DECARBOXYLASE"/>
    <property type="match status" value="1"/>
</dbReference>
<dbReference type="InterPro" id="IPR022237">
    <property type="entry name" value="PsiD-like"/>
</dbReference>
<sequence length="430" mass="47471">MALSSTSDTHSSWRLFRRIGGWLPDNAEIIVRWLDRKISLVEHQDRSNVALHPVIQEFQHFIEGDPVIYMGFHQMFEQIPEGAPYDKDPVGRPQIRDYKLMLKLFDHVLTTAPAFEDNAFVAFPINAVLNWPMGTPAGQAMFTNPRVNSMFKRMFDVWAAFLTCPESRCVLTASDDGWFGPKASEKMPNFAETFVCDPAKEYHGFASWDDFFTRVFRPGVRPVAAPDDDAVITNACESTVYRIASGVKASDTFWLKGAPYSLTHMLADDALAGAFAGGTVYQAFLSATSYHRWHSPVRGTVVRTAAVPGAYYASSPAVVLPNEPDPVAQMLSQAFIACVATRAMVFIQADNPDIGLMCFLAVGMAEVSTCEITVKSGDKLQKGDQLGMFHFGGSTHCLIFRPETKLAFSNEHPIDSNVPLNAAIATVQPP</sequence>
<protein>
    <submittedName>
        <fullName evidence="4">Phosphatidylserine decarboxylase family protein</fullName>
    </submittedName>
</protein>
<dbReference type="PANTHER" id="PTHR10067:SF9">
    <property type="entry name" value="PHOSPHATIDYLSERINE DECARBOXYLASE FAMILY PROTEIN (AFU_ORTHOLOGUE AFUA_7G01730)"/>
    <property type="match status" value="1"/>
</dbReference>
<evidence type="ECO:0000259" key="3">
    <source>
        <dbReference type="Pfam" id="PF12588"/>
    </source>
</evidence>
<dbReference type="OrthoDB" id="5973539at2759"/>
<dbReference type="EMBL" id="BPQB01000002">
    <property type="protein sequence ID" value="GJE85173.1"/>
    <property type="molecule type" value="Genomic_DNA"/>
</dbReference>
<evidence type="ECO:0000256" key="1">
    <source>
        <dbReference type="ARBA" id="ARBA00022793"/>
    </source>
</evidence>
<dbReference type="GO" id="GO:0005739">
    <property type="term" value="C:mitochondrion"/>
    <property type="evidence" value="ECO:0007669"/>
    <property type="project" value="TreeGrafter"/>
</dbReference>
<reference evidence="4 5" key="1">
    <citation type="submission" date="2021-08" db="EMBL/GenBank/DDBJ databases">
        <title>Draft Genome Sequence of Phanerochaete sordida strain YK-624.</title>
        <authorList>
            <person name="Mori T."/>
            <person name="Dohra H."/>
            <person name="Suzuki T."/>
            <person name="Kawagishi H."/>
            <person name="Hirai H."/>
        </authorList>
    </citation>
    <scope>NUCLEOTIDE SEQUENCE [LARGE SCALE GENOMIC DNA]</scope>
    <source>
        <strain evidence="4 5">YK-624</strain>
    </source>
</reference>
<name>A0A9P3FXU5_9APHY</name>
<evidence type="ECO:0000313" key="5">
    <source>
        <dbReference type="Proteomes" id="UP000703269"/>
    </source>
</evidence>
<evidence type="ECO:0000256" key="2">
    <source>
        <dbReference type="ARBA" id="ARBA00023239"/>
    </source>
</evidence>
<proteinExistence type="predicted"/>
<evidence type="ECO:0000313" key="4">
    <source>
        <dbReference type="EMBL" id="GJE85173.1"/>
    </source>
</evidence>
<organism evidence="4 5">
    <name type="scientific">Phanerochaete sordida</name>
    <dbReference type="NCBI Taxonomy" id="48140"/>
    <lineage>
        <taxon>Eukaryota</taxon>
        <taxon>Fungi</taxon>
        <taxon>Dikarya</taxon>
        <taxon>Basidiomycota</taxon>
        <taxon>Agaricomycotina</taxon>
        <taxon>Agaricomycetes</taxon>
        <taxon>Polyporales</taxon>
        <taxon>Phanerochaetaceae</taxon>
        <taxon>Phanerochaete</taxon>
    </lineage>
</organism>
<dbReference type="Pfam" id="PF02666">
    <property type="entry name" value="PS_Dcarbxylase"/>
    <property type="match status" value="1"/>
</dbReference>
<dbReference type="AlphaFoldDB" id="A0A9P3FXU5"/>
<dbReference type="Proteomes" id="UP000703269">
    <property type="component" value="Unassembled WGS sequence"/>
</dbReference>
<accession>A0A9P3FXU5</accession>